<dbReference type="Proteomes" id="UP000742631">
    <property type="component" value="Unassembled WGS sequence"/>
</dbReference>
<reference evidence="2" key="2">
    <citation type="submission" date="2021-09" db="EMBL/GenBank/DDBJ databases">
        <authorList>
            <person name="Gilroy R."/>
        </authorList>
    </citation>
    <scope>NUCLEOTIDE SEQUENCE</scope>
    <source>
        <strain evidence="2">316</strain>
    </source>
</reference>
<dbReference type="EMBL" id="DYYG01000009">
    <property type="protein sequence ID" value="HJE22478.1"/>
    <property type="molecule type" value="Genomic_DNA"/>
</dbReference>
<protein>
    <submittedName>
        <fullName evidence="2">SRPBCC family protein</fullName>
    </submittedName>
</protein>
<comment type="caution">
    <text evidence="2">The sequence shown here is derived from an EMBL/GenBank/DDBJ whole genome shotgun (WGS) entry which is preliminary data.</text>
</comment>
<evidence type="ECO:0000313" key="3">
    <source>
        <dbReference type="Proteomes" id="UP000742631"/>
    </source>
</evidence>
<dbReference type="PANTHER" id="PTHR39332">
    <property type="entry name" value="BLL4707 PROTEIN"/>
    <property type="match status" value="1"/>
</dbReference>
<feature type="signal peptide" evidence="1">
    <location>
        <begin position="1"/>
        <end position="21"/>
    </location>
</feature>
<accession>A0A921JE09</accession>
<dbReference type="InterPro" id="IPR019587">
    <property type="entry name" value="Polyketide_cyclase/dehydratase"/>
</dbReference>
<name>A0A921JE09_9HYPH</name>
<sequence>MLKLIVPAAALLTASALPALALDVTKTATIPASPEAVWKTIGSFCDIQNWHPAVEKCVLTEGGKPQRTLSLKGGGTLVEEQKARDEGGMSYTYTILDGPLPVANYVSTLTVTKEGSGAQAGSKVTWRGSFEAKGAPDAKAQEVIGGIYEAGLKGIAEKTR</sequence>
<proteinExistence type="predicted"/>
<keyword evidence="1" id="KW-0732">Signal</keyword>
<reference evidence="2" key="1">
    <citation type="journal article" date="2021" name="PeerJ">
        <title>Extensive microbial diversity within the chicken gut microbiome revealed by metagenomics and culture.</title>
        <authorList>
            <person name="Gilroy R."/>
            <person name="Ravi A."/>
            <person name="Getino M."/>
            <person name="Pursley I."/>
            <person name="Horton D.L."/>
            <person name="Alikhan N.F."/>
            <person name="Baker D."/>
            <person name="Gharbi K."/>
            <person name="Hall N."/>
            <person name="Watson M."/>
            <person name="Adriaenssens E.M."/>
            <person name="Foster-Nyarko E."/>
            <person name="Jarju S."/>
            <person name="Secka A."/>
            <person name="Antonio M."/>
            <person name="Oren A."/>
            <person name="Chaudhuri R.R."/>
            <person name="La Ragione R."/>
            <person name="Hildebrand F."/>
            <person name="Pallen M.J."/>
        </authorList>
    </citation>
    <scope>NUCLEOTIDE SEQUENCE</scope>
    <source>
        <strain evidence="2">316</strain>
    </source>
</reference>
<dbReference type="CDD" id="cd07821">
    <property type="entry name" value="PYR_PYL_RCAR_like"/>
    <property type="match status" value="1"/>
</dbReference>
<dbReference type="AlphaFoldDB" id="A0A921JE09"/>
<dbReference type="InterPro" id="IPR023393">
    <property type="entry name" value="START-like_dom_sf"/>
</dbReference>
<dbReference type="PANTHER" id="PTHR39332:SF7">
    <property type="entry name" value="SRPBCC FAMILY PROTEIN"/>
    <property type="match status" value="1"/>
</dbReference>
<evidence type="ECO:0000313" key="2">
    <source>
        <dbReference type="EMBL" id="HJE22478.1"/>
    </source>
</evidence>
<gene>
    <name evidence="2" type="ORF">K8W01_02300</name>
</gene>
<dbReference type="Pfam" id="PF10604">
    <property type="entry name" value="Polyketide_cyc2"/>
    <property type="match status" value="1"/>
</dbReference>
<dbReference type="Gene3D" id="3.30.530.20">
    <property type="match status" value="1"/>
</dbReference>
<evidence type="ECO:0000256" key="1">
    <source>
        <dbReference type="SAM" id="SignalP"/>
    </source>
</evidence>
<organism evidence="2 3">
    <name type="scientific">Methylorubrum populi</name>
    <dbReference type="NCBI Taxonomy" id="223967"/>
    <lineage>
        <taxon>Bacteria</taxon>
        <taxon>Pseudomonadati</taxon>
        <taxon>Pseudomonadota</taxon>
        <taxon>Alphaproteobacteria</taxon>
        <taxon>Hyphomicrobiales</taxon>
        <taxon>Methylobacteriaceae</taxon>
        <taxon>Methylorubrum</taxon>
    </lineage>
</organism>
<feature type="chain" id="PRO_5037687010" evidence="1">
    <location>
        <begin position="22"/>
        <end position="160"/>
    </location>
</feature>
<dbReference type="SUPFAM" id="SSF55961">
    <property type="entry name" value="Bet v1-like"/>
    <property type="match status" value="1"/>
</dbReference>